<organism evidence="3 4">
    <name type="scientific">Teratosphaeria nubilosa</name>
    <dbReference type="NCBI Taxonomy" id="161662"/>
    <lineage>
        <taxon>Eukaryota</taxon>
        <taxon>Fungi</taxon>
        <taxon>Dikarya</taxon>
        <taxon>Ascomycota</taxon>
        <taxon>Pezizomycotina</taxon>
        <taxon>Dothideomycetes</taxon>
        <taxon>Dothideomycetidae</taxon>
        <taxon>Mycosphaerellales</taxon>
        <taxon>Teratosphaeriaceae</taxon>
        <taxon>Teratosphaeria</taxon>
    </lineage>
</organism>
<feature type="region of interest" description="Disordered" evidence="1">
    <location>
        <begin position="1"/>
        <end position="27"/>
    </location>
</feature>
<dbReference type="EMBL" id="ML995837">
    <property type="protein sequence ID" value="KAF2769111.1"/>
    <property type="molecule type" value="Genomic_DNA"/>
</dbReference>
<dbReference type="AlphaFoldDB" id="A0A6G1L850"/>
<reference evidence="3" key="1">
    <citation type="journal article" date="2020" name="Stud. Mycol.">
        <title>101 Dothideomycetes genomes: a test case for predicting lifestyles and emergence of pathogens.</title>
        <authorList>
            <person name="Haridas S."/>
            <person name="Albert R."/>
            <person name="Binder M."/>
            <person name="Bloem J."/>
            <person name="Labutti K."/>
            <person name="Salamov A."/>
            <person name="Andreopoulos B."/>
            <person name="Baker S."/>
            <person name="Barry K."/>
            <person name="Bills G."/>
            <person name="Bluhm B."/>
            <person name="Cannon C."/>
            <person name="Castanera R."/>
            <person name="Culley D."/>
            <person name="Daum C."/>
            <person name="Ezra D."/>
            <person name="Gonzalez J."/>
            <person name="Henrissat B."/>
            <person name="Kuo A."/>
            <person name="Liang C."/>
            <person name="Lipzen A."/>
            <person name="Lutzoni F."/>
            <person name="Magnuson J."/>
            <person name="Mondo S."/>
            <person name="Nolan M."/>
            <person name="Ohm R."/>
            <person name="Pangilinan J."/>
            <person name="Park H.-J."/>
            <person name="Ramirez L."/>
            <person name="Alfaro M."/>
            <person name="Sun H."/>
            <person name="Tritt A."/>
            <person name="Yoshinaga Y."/>
            <person name="Zwiers L.-H."/>
            <person name="Turgeon B."/>
            <person name="Goodwin S."/>
            <person name="Spatafora J."/>
            <person name="Crous P."/>
            <person name="Grigoriev I."/>
        </authorList>
    </citation>
    <scope>NUCLEOTIDE SEQUENCE</scope>
    <source>
        <strain evidence="3">CBS 116005</strain>
    </source>
</reference>
<name>A0A6G1L850_9PEZI</name>
<protein>
    <submittedName>
        <fullName evidence="3">Uncharacterized protein</fullName>
    </submittedName>
</protein>
<keyword evidence="4" id="KW-1185">Reference proteome</keyword>
<proteinExistence type="predicted"/>
<keyword evidence="2" id="KW-0472">Membrane</keyword>
<feature type="transmembrane region" description="Helical" evidence="2">
    <location>
        <begin position="111"/>
        <end position="137"/>
    </location>
</feature>
<evidence type="ECO:0000256" key="2">
    <source>
        <dbReference type="SAM" id="Phobius"/>
    </source>
</evidence>
<evidence type="ECO:0000256" key="1">
    <source>
        <dbReference type="SAM" id="MobiDB-lite"/>
    </source>
</evidence>
<accession>A0A6G1L850</accession>
<feature type="transmembrane region" description="Helical" evidence="2">
    <location>
        <begin position="79"/>
        <end position="99"/>
    </location>
</feature>
<sequence length="140" mass="15142">MKTTPPLPLERDLEAQPISDAQSGQQGSRELYSTLNTILSSLIAEAASLRSVYSTHPTCQTCAAGEAAFLRWTRPLPDSWLGVLLAIALWNLWFGYANGGDWKKACVGQGTMYMCLAGIVVKLLGMVTVCLTCQTVLAVF</sequence>
<dbReference type="Proteomes" id="UP000799436">
    <property type="component" value="Unassembled WGS sequence"/>
</dbReference>
<keyword evidence="2" id="KW-1133">Transmembrane helix</keyword>
<evidence type="ECO:0000313" key="4">
    <source>
        <dbReference type="Proteomes" id="UP000799436"/>
    </source>
</evidence>
<keyword evidence="2" id="KW-0812">Transmembrane</keyword>
<evidence type="ECO:0000313" key="3">
    <source>
        <dbReference type="EMBL" id="KAF2769111.1"/>
    </source>
</evidence>
<gene>
    <name evidence="3" type="ORF">EJ03DRAFT_107012</name>
</gene>